<sequence length="92" mass="10528">MIKKFRHKGLERFFVRGTKAGIQAKHAERPHLILARLNASTSPEDMNLPGLVLHELSSDRKGTWSVKVSGNWRVTFTFSGKNAFNVNYDDYH</sequence>
<dbReference type="InterPro" id="IPR035093">
    <property type="entry name" value="RelE/ParE_toxin_dom_sf"/>
</dbReference>
<dbReference type="AlphaFoldDB" id="A0A975GNY8"/>
<dbReference type="PANTHER" id="PTHR40266">
    <property type="entry name" value="TOXIN HIGB-1"/>
    <property type="match status" value="1"/>
</dbReference>
<proteinExistence type="predicted"/>
<reference evidence="1" key="1">
    <citation type="journal article" date="2021" name="Microb. Physiol.">
        <title>Proteogenomic Insights into the Physiology of Marine, Sulfate-Reducing, Filamentous Desulfonema limicola and Desulfonema magnum.</title>
        <authorList>
            <person name="Schnaars V."/>
            <person name="Wohlbrand L."/>
            <person name="Scheve S."/>
            <person name="Hinrichs C."/>
            <person name="Reinhardt R."/>
            <person name="Rabus R."/>
        </authorList>
    </citation>
    <scope>NUCLEOTIDE SEQUENCE</scope>
    <source>
        <strain evidence="1">4be13</strain>
    </source>
</reference>
<name>A0A975GNY8_9BACT</name>
<gene>
    <name evidence="1" type="primary">higB2</name>
    <name evidence="1" type="ORF">dnm_043160</name>
</gene>
<dbReference type="Gene3D" id="3.30.2310.20">
    <property type="entry name" value="RelE-like"/>
    <property type="match status" value="1"/>
</dbReference>
<evidence type="ECO:0000313" key="1">
    <source>
        <dbReference type="EMBL" id="QTA88274.1"/>
    </source>
</evidence>
<dbReference type="PANTHER" id="PTHR40266:SF2">
    <property type="entry name" value="TOXIN HIGB-1"/>
    <property type="match status" value="1"/>
</dbReference>
<dbReference type="KEGG" id="dmm:dnm_043160"/>
<organism evidence="1 2">
    <name type="scientific">Desulfonema magnum</name>
    <dbReference type="NCBI Taxonomy" id="45655"/>
    <lineage>
        <taxon>Bacteria</taxon>
        <taxon>Pseudomonadati</taxon>
        <taxon>Thermodesulfobacteriota</taxon>
        <taxon>Desulfobacteria</taxon>
        <taxon>Desulfobacterales</taxon>
        <taxon>Desulfococcaceae</taxon>
        <taxon>Desulfonema</taxon>
    </lineage>
</organism>
<evidence type="ECO:0000313" key="2">
    <source>
        <dbReference type="Proteomes" id="UP000663722"/>
    </source>
</evidence>
<dbReference type="Pfam" id="PF05015">
    <property type="entry name" value="HigB-like_toxin"/>
    <property type="match status" value="1"/>
</dbReference>
<dbReference type="Proteomes" id="UP000663722">
    <property type="component" value="Chromosome"/>
</dbReference>
<dbReference type="EMBL" id="CP061800">
    <property type="protein sequence ID" value="QTA88274.1"/>
    <property type="molecule type" value="Genomic_DNA"/>
</dbReference>
<dbReference type="RefSeq" id="WP_207683110.1">
    <property type="nucleotide sequence ID" value="NZ_CP061800.1"/>
</dbReference>
<keyword evidence="2" id="KW-1185">Reference proteome</keyword>
<accession>A0A975GNY8</accession>
<protein>
    <submittedName>
        <fullName evidence="1">Toxin-antitoxin system, toxin component, mRNA interferase</fullName>
    </submittedName>
</protein>
<dbReference type="SUPFAM" id="SSF143011">
    <property type="entry name" value="RelE-like"/>
    <property type="match status" value="1"/>
</dbReference>
<dbReference type="InterPro" id="IPR007711">
    <property type="entry name" value="HigB-1"/>
</dbReference>